<dbReference type="OrthoDB" id="332610at2759"/>
<dbReference type="InterPro" id="IPR007248">
    <property type="entry name" value="Mpv17_PMP22"/>
</dbReference>
<evidence type="ECO:0000256" key="5">
    <source>
        <dbReference type="ARBA" id="ARBA00023136"/>
    </source>
</evidence>
<comment type="caution">
    <text evidence="7">The sequence shown here is derived from an EMBL/GenBank/DDBJ whole genome shotgun (WGS) entry which is preliminary data.</text>
</comment>
<comment type="subcellular location">
    <subcellularLocation>
        <location evidence="1">Membrane</location>
        <topology evidence="1">Multi-pass membrane protein</topology>
    </subcellularLocation>
</comment>
<evidence type="ECO:0000256" key="3">
    <source>
        <dbReference type="ARBA" id="ARBA00022692"/>
    </source>
</evidence>
<feature type="transmembrane region" description="Helical" evidence="6">
    <location>
        <begin position="104"/>
        <end position="123"/>
    </location>
</feature>
<dbReference type="GO" id="GO:0005737">
    <property type="term" value="C:cytoplasm"/>
    <property type="evidence" value="ECO:0007669"/>
    <property type="project" value="TreeGrafter"/>
</dbReference>
<dbReference type="PANTHER" id="PTHR11266">
    <property type="entry name" value="PEROXISOMAL MEMBRANE PROTEIN 2, PXMP2 MPV17"/>
    <property type="match status" value="1"/>
</dbReference>
<dbReference type="GO" id="GO:0016020">
    <property type="term" value="C:membrane"/>
    <property type="evidence" value="ECO:0007669"/>
    <property type="project" value="UniProtKB-SubCell"/>
</dbReference>
<keyword evidence="5 6" id="KW-0472">Membrane</keyword>
<evidence type="ECO:0000313" key="8">
    <source>
        <dbReference type="Proteomes" id="UP000186804"/>
    </source>
</evidence>
<evidence type="ECO:0000256" key="6">
    <source>
        <dbReference type="RuleBase" id="RU363053"/>
    </source>
</evidence>
<dbReference type="Proteomes" id="UP000186804">
    <property type="component" value="Unassembled WGS sequence"/>
</dbReference>
<evidence type="ECO:0000256" key="4">
    <source>
        <dbReference type="ARBA" id="ARBA00022989"/>
    </source>
</evidence>
<sequence length="291" mass="34560">MKCRILSLNISNVKRDVFINSIGASILCGIGDIFAQIYESKIDNGTIEHNIPNMSYKSYSIIDNEILLNSDNRIYKLYRLMKFNLEKKKIYIDNLKNLNLIRTFVVSLEGCIINGILLTPFYYTLDYLFDNTKINLISQDKSKLLNINKNYILKFYNKDVWLVVLKKVILIQTIFIPFSLGFFLFLTPILEITLNNIFKYDRSFKNSYFHLKSGVKYGVKEIKEKFLNTYISSWYFWPLSDIFNIRYLPVSYRPLWDSFVDILWTCFISYSSHNKLEAQNYNIFNKYIYSH</sequence>
<evidence type="ECO:0000256" key="2">
    <source>
        <dbReference type="ARBA" id="ARBA00006824"/>
    </source>
</evidence>
<protein>
    <submittedName>
        <fullName evidence="7">MPV17 PMP22 family protein</fullName>
    </submittedName>
</protein>
<dbReference type="AlphaFoldDB" id="A0A1J4MUQ8"/>
<evidence type="ECO:0000256" key="1">
    <source>
        <dbReference type="ARBA" id="ARBA00004141"/>
    </source>
</evidence>
<proteinExistence type="inferred from homology"/>
<dbReference type="RefSeq" id="XP_067069832.1">
    <property type="nucleotide sequence ID" value="XM_067214019.1"/>
</dbReference>
<gene>
    <name evidence="7" type="ORF">cand_037940</name>
</gene>
<name>A0A1J4MUQ8_9CRYT</name>
<dbReference type="Pfam" id="PF04117">
    <property type="entry name" value="Mpv17_PMP22"/>
    <property type="match status" value="1"/>
</dbReference>
<comment type="similarity">
    <text evidence="2 6">Belongs to the peroxisomal membrane protein PXMP2/4 family.</text>
</comment>
<keyword evidence="3 6" id="KW-0812">Transmembrane</keyword>
<reference evidence="7 8" key="1">
    <citation type="submission" date="2016-10" db="EMBL/GenBank/DDBJ databases">
        <title>Reductive evolution of mitochondrial metabolism and differential evolution of invasion-related proteins in Cryptosporidium.</title>
        <authorList>
            <person name="Liu S."/>
            <person name="Roellig D.M."/>
            <person name="Guo Y."/>
            <person name="Li N."/>
            <person name="Frace M.A."/>
            <person name="Tang K."/>
            <person name="Zhang L."/>
            <person name="Feng Y."/>
            <person name="Xiao L."/>
        </authorList>
    </citation>
    <scope>NUCLEOTIDE SEQUENCE [LARGE SCALE GENOMIC DNA]</scope>
    <source>
        <strain evidence="7">30847</strain>
    </source>
</reference>
<dbReference type="VEuPathDB" id="CryptoDB:cand_037940"/>
<organism evidence="7 8">
    <name type="scientific">Cryptosporidium andersoni</name>
    <dbReference type="NCBI Taxonomy" id="117008"/>
    <lineage>
        <taxon>Eukaryota</taxon>
        <taxon>Sar</taxon>
        <taxon>Alveolata</taxon>
        <taxon>Apicomplexa</taxon>
        <taxon>Conoidasida</taxon>
        <taxon>Coccidia</taxon>
        <taxon>Eucoccidiorida</taxon>
        <taxon>Eimeriorina</taxon>
        <taxon>Cryptosporidiidae</taxon>
        <taxon>Cryptosporidium</taxon>
    </lineage>
</organism>
<keyword evidence="8" id="KW-1185">Reference proteome</keyword>
<dbReference type="GeneID" id="92367978"/>
<keyword evidence="4 6" id="KW-1133">Transmembrane helix</keyword>
<accession>A0A1J4MUQ8</accession>
<dbReference type="EMBL" id="LRBS01000011">
    <property type="protein sequence ID" value="OII77986.1"/>
    <property type="molecule type" value="Genomic_DNA"/>
</dbReference>
<feature type="transmembrane region" description="Helical" evidence="6">
    <location>
        <begin position="169"/>
        <end position="190"/>
    </location>
</feature>
<evidence type="ECO:0000313" key="7">
    <source>
        <dbReference type="EMBL" id="OII77986.1"/>
    </source>
</evidence>